<keyword evidence="9" id="KW-0150">Chloroplast</keyword>
<evidence type="ECO:0000256" key="3">
    <source>
        <dbReference type="ARBA" id="ARBA00022448"/>
    </source>
</evidence>
<sequence length="115" mass="12737">MLDSAENAGLELPYSCRAGSTCVGKMVKGVVDQSDGSFLDDNQMEKGHLLTCVSYPTSDCDSHTQGREPRGFGFVPYVNPNDAAEAKYQMDGQVLHGREQTFVFCEEETERKETF</sequence>
<dbReference type="Gene3D" id="3.10.20.30">
    <property type="match status" value="1"/>
</dbReference>
<dbReference type="GO" id="GO:0022900">
    <property type="term" value="P:electron transport chain"/>
    <property type="evidence" value="ECO:0007669"/>
    <property type="project" value="InterPro"/>
</dbReference>
<comment type="function">
    <text evidence="9">Ferredoxins are iron-sulfur proteins that transfer electrons in a wide variety of metabolic reactions.</text>
</comment>
<dbReference type="Pfam" id="PF00111">
    <property type="entry name" value="Fer2"/>
    <property type="match status" value="1"/>
</dbReference>
<evidence type="ECO:0000256" key="2">
    <source>
        <dbReference type="ARBA" id="ARBA00007874"/>
    </source>
</evidence>
<comment type="caution">
    <text evidence="12">The sequence shown here is derived from an EMBL/GenBank/DDBJ whole genome shotgun (WGS) entry which is preliminary data.</text>
</comment>
<reference evidence="12 13" key="1">
    <citation type="submission" date="2020-10" db="EMBL/GenBank/DDBJ databases">
        <title>The Coptis chinensis genome and diversification of protoberbering-type alkaloids.</title>
        <authorList>
            <person name="Wang B."/>
            <person name="Shu S."/>
            <person name="Song C."/>
            <person name="Liu Y."/>
        </authorList>
    </citation>
    <scope>NUCLEOTIDE SEQUENCE [LARGE SCALE GENOMIC DNA]</scope>
    <source>
        <strain evidence="12">HL-2020</strain>
        <tissue evidence="12">Leaf</tissue>
    </source>
</reference>
<gene>
    <name evidence="12" type="ORF">IFM89_036173</name>
</gene>
<protein>
    <recommendedName>
        <fullName evidence="9">Ferredoxin</fullName>
    </recommendedName>
</protein>
<dbReference type="Gene3D" id="3.30.70.330">
    <property type="match status" value="1"/>
</dbReference>
<evidence type="ECO:0000256" key="5">
    <source>
        <dbReference type="ARBA" id="ARBA00022723"/>
    </source>
</evidence>
<dbReference type="GO" id="GO:0051537">
    <property type="term" value="F:2 iron, 2 sulfur cluster binding"/>
    <property type="evidence" value="ECO:0007669"/>
    <property type="project" value="UniProtKB-KW"/>
</dbReference>
<evidence type="ECO:0000256" key="8">
    <source>
        <dbReference type="ARBA" id="ARBA00023014"/>
    </source>
</evidence>
<dbReference type="InterPro" id="IPR035979">
    <property type="entry name" value="RBD_domain_sf"/>
</dbReference>
<keyword evidence="6 9" id="KW-0249">Electron transport</keyword>
<dbReference type="InterPro" id="IPR012675">
    <property type="entry name" value="Beta-grasp_dom_sf"/>
</dbReference>
<comment type="cofactor">
    <cofactor evidence="9">
        <name>[2Fe-2S] cluster</name>
        <dbReference type="ChEBI" id="CHEBI:190135"/>
    </cofactor>
    <text evidence="9">Binds 1 [2Fe-2S] cluster.</text>
</comment>
<keyword evidence="13" id="KW-1185">Reference proteome</keyword>
<dbReference type="PANTHER" id="PTHR43112">
    <property type="entry name" value="FERREDOXIN"/>
    <property type="match status" value="1"/>
</dbReference>
<dbReference type="PANTHER" id="PTHR43112:SF30">
    <property type="entry name" value="FERREDOXIN-3, CHLOROPLASTIC"/>
    <property type="match status" value="1"/>
</dbReference>
<dbReference type="OrthoDB" id="1885901at2759"/>
<dbReference type="CDD" id="cd00207">
    <property type="entry name" value="fer2"/>
    <property type="match status" value="1"/>
</dbReference>
<dbReference type="GO" id="GO:0009055">
    <property type="term" value="F:electron transfer activity"/>
    <property type="evidence" value="ECO:0007669"/>
    <property type="project" value="InterPro"/>
</dbReference>
<keyword evidence="8 9" id="KW-0411">Iron-sulfur</keyword>
<comment type="similarity">
    <text evidence="2 9">Belongs to the 2Fe2S plant-type ferredoxin family.</text>
</comment>
<evidence type="ECO:0000313" key="13">
    <source>
        <dbReference type="Proteomes" id="UP000631114"/>
    </source>
</evidence>
<dbReference type="InterPro" id="IPR012677">
    <property type="entry name" value="Nucleotide-bd_a/b_plait_sf"/>
</dbReference>
<feature type="domain" description="2Fe-2S ferredoxin-type" evidence="11">
    <location>
        <begin position="2"/>
        <end position="57"/>
    </location>
</feature>
<evidence type="ECO:0000256" key="4">
    <source>
        <dbReference type="ARBA" id="ARBA00022714"/>
    </source>
</evidence>
<evidence type="ECO:0000259" key="11">
    <source>
        <dbReference type="Pfam" id="PF00111"/>
    </source>
</evidence>
<keyword evidence="7 9" id="KW-0408">Iron</keyword>
<dbReference type="SUPFAM" id="SSF54928">
    <property type="entry name" value="RNA-binding domain, RBD"/>
    <property type="match status" value="1"/>
</dbReference>
<dbReference type="Proteomes" id="UP000631114">
    <property type="component" value="Unassembled WGS sequence"/>
</dbReference>
<dbReference type="NCBIfam" id="TIGR02008">
    <property type="entry name" value="fdx_plant"/>
    <property type="match status" value="1"/>
</dbReference>
<evidence type="ECO:0000256" key="1">
    <source>
        <dbReference type="ARBA" id="ARBA00004229"/>
    </source>
</evidence>
<keyword evidence="5 9" id="KW-0479">Metal-binding</keyword>
<dbReference type="EMBL" id="JADFTS010000009">
    <property type="protein sequence ID" value="KAF9590681.1"/>
    <property type="molecule type" value="Genomic_DNA"/>
</dbReference>
<evidence type="ECO:0000256" key="6">
    <source>
        <dbReference type="ARBA" id="ARBA00022982"/>
    </source>
</evidence>
<keyword evidence="3 9" id="KW-0813">Transport</keyword>
<feature type="domain" description="RRM" evidence="10">
    <location>
        <begin position="62"/>
        <end position="99"/>
    </location>
</feature>
<organism evidence="12 13">
    <name type="scientific">Coptis chinensis</name>
    <dbReference type="NCBI Taxonomy" id="261450"/>
    <lineage>
        <taxon>Eukaryota</taxon>
        <taxon>Viridiplantae</taxon>
        <taxon>Streptophyta</taxon>
        <taxon>Embryophyta</taxon>
        <taxon>Tracheophyta</taxon>
        <taxon>Spermatophyta</taxon>
        <taxon>Magnoliopsida</taxon>
        <taxon>Ranunculales</taxon>
        <taxon>Ranunculaceae</taxon>
        <taxon>Coptidoideae</taxon>
        <taxon>Coptis</taxon>
    </lineage>
</organism>
<evidence type="ECO:0000256" key="7">
    <source>
        <dbReference type="ARBA" id="ARBA00023004"/>
    </source>
</evidence>
<dbReference type="SUPFAM" id="SSF54292">
    <property type="entry name" value="2Fe-2S ferredoxin-like"/>
    <property type="match status" value="1"/>
</dbReference>
<dbReference type="GO" id="GO:0003723">
    <property type="term" value="F:RNA binding"/>
    <property type="evidence" value="ECO:0007669"/>
    <property type="project" value="InterPro"/>
</dbReference>
<dbReference type="InterPro" id="IPR010241">
    <property type="entry name" value="Fd_pln"/>
</dbReference>
<name>A0A835LKI4_9MAGN</name>
<dbReference type="GO" id="GO:0009507">
    <property type="term" value="C:chloroplast"/>
    <property type="evidence" value="ECO:0007669"/>
    <property type="project" value="UniProtKB-SubCell"/>
</dbReference>
<dbReference type="Pfam" id="PF00076">
    <property type="entry name" value="RRM_1"/>
    <property type="match status" value="1"/>
</dbReference>
<dbReference type="InterPro" id="IPR036010">
    <property type="entry name" value="2Fe-2S_ferredoxin-like_sf"/>
</dbReference>
<dbReference type="AlphaFoldDB" id="A0A835LKI4"/>
<keyword evidence="4 9" id="KW-0001">2Fe-2S</keyword>
<accession>A0A835LKI4</accession>
<dbReference type="InterPro" id="IPR000504">
    <property type="entry name" value="RRM_dom"/>
</dbReference>
<dbReference type="GO" id="GO:0046872">
    <property type="term" value="F:metal ion binding"/>
    <property type="evidence" value="ECO:0007669"/>
    <property type="project" value="UniProtKB-KW"/>
</dbReference>
<evidence type="ECO:0000256" key="9">
    <source>
        <dbReference type="RuleBase" id="RU364001"/>
    </source>
</evidence>
<evidence type="ECO:0000313" key="12">
    <source>
        <dbReference type="EMBL" id="KAF9590681.1"/>
    </source>
</evidence>
<keyword evidence="9" id="KW-0934">Plastid</keyword>
<comment type="subcellular location">
    <subcellularLocation>
        <location evidence="1 9">Plastid</location>
        <location evidence="1 9">Chloroplast</location>
    </subcellularLocation>
</comment>
<proteinExistence type="inferred from homology"/>
<evidence type="ECO:0000259" key="10">
    <source>
        <dbReference type="Pfam" id="PF00076"/>
    </source>
</evidence>
<dbReference type="InterPro" id="IPR001041">
    <property type="entry name" value="2Fe-2S_ferredoxin-type"/>
</dbReference>